<accession>A0A9P4ME11</accession>
<evidence type="ECO:0000256" key="1">
    <source>
        <dbReference type="SAM" id="MobiDB-lite"/>
    </source>
</evidence>
<feature type="compositionally biased region" description="Low complexity" evidence="1">
    <location>
        <begin position="8"/>
        <end position="63"/>
    </location>
</feature>
<protein>
    <submittedName>
        <fullName evidence="2">Uncharacterized protein</fullName>
    </submittedName>
</protein>
<evidence type="ECO:0000313" key="2">
    <source>
        <dbReference type="EMBL" id="KAF2149457.1"/>
    </source>
</evidence>
<comment type="caution">
    <text evidence="2">The sequence shown here is derived from an EMBL/GenBank/DDBJ whole genome shotgun (WGS) entry which is preliminary data.</text>
</comment>
<dbReference type="EMBL" id="ML996091">
    <property type="protein sequence ID" value="KAF2149457.1"/>
    <property type="molecule type" value="Genomic_DNA"/>
</dbReference>
<name>A0A9P4ME11_9PEZI</name>
<sequence length="226" mass="23896">MTTTEGRSATTTPTSSTTSTTTSPTTTTTTTEAIDATTTATATTEPTTTTTATITTEPTTTTTTTVMTTTSTTIITTTSSTTTAPPTTTTIPSCNMSIPMTMTNAAHKNSEDGSMYIGTFTQFCKGYGTQVNGVMPQQGFSVFGGADASLAFSSCAKSVAYYQDPSSLKVFVDLYYVTDQAFWFCYFCTETNPTTEADPLVHYGPGGANSNLQCSFGFQRTRLNSY</sequence>
<gene>
    <name evidence="2" type="ORF">K461DRAFT_296924</name>
</gene>
<feature type="region of interest" description="Disordered" evidence="1">
    <location>
        <begin position="1"/>
        <end position="63"/>
    </location>
</feature>
<reference evidence="2" key="1">
    <citation type="journal article" date="2020" name="Stud. Mycol.">
        <title>101 Dothideomycetes genomes: a test case for predicting lifestyles and emergence of pathogens.</title>
        <authorList>
            <person name="Haridas S."/>
            <person name="Albert R."/>
            <person name="Binder M."/>
            <person name="Bloem J."/>
            <person name="Labutti K."/>
            <person name="Salamov A."/>
            <person name="Andreopoulos B."/>
            <person name="Baker S."/>
            <person name="Barry K."/>
            <person name="Bills G."/>
            <person name="Bluhm B."/>
            <person name="Cannon C."/>
            <person name="Castanera R."/>
            <person name="Culley D."/>
            <person name="Daum C."/>
            <person name="Ezra D."/>
            <person name="Gonzalez J."/>
            <person name="Henrissat B."/>
            <person name="Kuo A."/>
            <person name="Liang C."/>
            <person name="Lipzen A."/>
            <person name="Lutzoni F."/>
            <person name="Magnuson J."/>
            <person name="Mondo S."/>
            <person name="Nolan M."/>
            <person name="Ohm R."/>
            <person name="Pangilinan J."/>
            <person name="Park H.-J."/>
            <person name="Ramirez L."/>
            <person name="Alfaro M."/>
            <person name="Sun H."/>
            <person name="Tritt A."/>
            <person name="Yoshinaga Y."/>
            <person name="Zwiers L.-H."/>
            <person name="Turgeon B."/>
            <person name="Goodwin S."/>
            <person name="Spatafora J."/>
            <person name="Crous P."/>
            <person name="Grigoriev I."/>
        </authorList>
    </citation>
    <scope>NUCLEOTIDE SEQUENCE</scope>
    <source>
        <strain evidence="2">CBS 260.36</strain>
    </source>
</reference>
<evidence type="ECO:0000313" key="3">
    <source>
        <dbReference type="Proteomes" id="UP000799439"/>
    </source>
</evidence>
<dbReference type="Proteomes" id="UP000799439">
    <property type="component" value="Unassembled WGS sequence"/>
</dbReference>
<dbReference type="AlphaFoldDB" id="A0A9P4ME11"/>
<keyword evidence="3" id="KW-1185">Reference proteome</keyword>
<organism evidence="2 3">
    <name type="scientific">Myriangium duriaei CBS 260.36</name>
    <dbReference type="NCBI Taxonomy" id="1168546"/>
    <lineage>
        <taxon>Eukaryota</taxon>
        <taxon>Fungi</taxon>
        <taxon>Dikarya</taxon>
        <taxon>Ascomycota</taxon>
        <taxon>Pezizomycotina</taxon>
        <taxon>Dothideomycetes</taxon>
        <taxon>Dothideomycetidae</taxon>
        <taxon>Myriangiales</taxon>
        <taxon>Myriangiaceae</taxon>
        <taxon>Myriangium</taxon>
    </lineage>
</organism>
<proteinExistence type="predicted"/>